<dbReference type="STRING" id="286727.SAMN02982917_0181"/>
<dbReference type="PIRSF" id="PIRSF016184">
    <property type="entry name" value="PhzC_PhzF"/>
    <property type="match status" value="1"/>
</dbReference>
<sequence length="268" mass="28569">MTGKAMRLPIYQVDAFTDRVFAGNPAAVVPLESWLPDAQLQAIAAENNLAETAYFIRSGDGYELRWFTPAVEVDLCGHATLATAFVISTILEPGRGRMDFATRQAGTLTVTRDGDRYTLDFPNRPAKPAERVDPNLLAALGGPAPAAVLSGRDYLVVYESADAVRALAPDMALLSKLDLFAVCVTAPGDGGIDFVSRLFAPAQGIPEDPVTGSTHCMLTPYWAERLGKTVLTARQVSARGGDLLCELAGDRVKIGGQAVLYLEGSILV</sequence>
<name>A0A1X7HQT5_9PROT</name>
<evidence type="ECO:0000313" key="4">
    <source>
        <dbReference type="EMBL" id="SMF91294.1"/>
    </source>
</evidence>
<dbReference type="AlphaFoldDB" id="A0A1X7HQT5"/>
<reference evidence="4 5" key="1">
    <citation type="submission" date="2017-04" db="EMBL/GenBank/DDBJ databases">
        <authorList>
            <person name="Afonso C.L."/>
            <person name="Miller P.J."/>
            <person name="Scott M.A."/>
            <person name="Spackman E."/>
            <person name="Goraichik I."/>
            <person name="Dimitrov K.M."/>
            <person name="Suarez D.L."/>
            <person name="Swayne D.E."/>
        </authorList>
    </citation>
    <scope>NUCLEOTIDE SEQUENCE [LARGE SCALE GENOMIC DNA]</scope>
    <source>
        <strain evidence="4 5">A2P</strain>
    </source>
</reference>
<dbReference type="InterPro" id="IPR003719">
    <property type="entry name" value="Phenazine_PhzF-like"/>
</dbReference>
<dbReference type="GO" id="GO:0016853">
    <property type="term" value="F:isomerase activity"/>
    <property type="evidence" value="ECO:0007669"/>
    <property type="project" value="UniProtKB-KW"/>
</dbReference>
<dbReference type="RefSeq" id="WP_244561056.1">
    <property type="nucleotide sequence ID" value="NZ_FXAK01000010.1"/>
</dbReference>
<evidence type="ECO:0000256" key="2">
    <source>
        <dbReference type="ARBA" id="ARBA00023235"/>
    </source>
</evidence>
<dbReference type="SUPFAM" id="SSF54506">
    <property type="entry name" value="Diaminopimelate epimerase-like"/>
    <property type="match status" value="1"/>
</dbReference>
<protein>
    <submittedName>
        <fullName evidence="4">Phenazine biosynthesis protein PhzF family</fullName>
    </submittedName>
</protein>
<comment type="similarity">
    <text evidence="1">Belongs to the PhzF family.</text>
</comment>
<dbReference type="NCBIfam" id="TIGR00654">
    <property type="entry name" value="PhzF_family"/>
    <property type="match status" value="1"/>
</dbReference>
<proteinExistence type="inferred from homology"/>
<dbReference type="PANTHER" id="PTHR13774:SF17">
    <property type="entry name" value="PHENAZINE BIOSYNTHESIS-LIKE DOMAIN-CONTAINING PROTEIN"/>
    <property type="match status" value="1"/>
</dbReference>
<dbReference type="Pfam" id="PF02567">
    <property type="entry name" value="PhzC-PhzF"/>
    <property type="match status" value="1"/>
</dbReference>
<evidence type="ECO:0000256" key="3">
    <source>
        <dbReference type="PIRSR" id="PIRSR016184-1"/>
    </source>
</evidence>
<dbReference type="GO" id="GO:0005737">
    <property type="term" value="C:cytoplasm"/>
    <property type="evidence" value="ECO:0007669"/>
    <property type="project" value="TreeGrafter"/>
</dbReference>
<evidence type="ECO:0000256" key="1">
    <source>
        <dbReference type="ARBA" id="ARBA00008270"/>
    </source>
</evidence>
<gene>
    <name evidence="4" type="ORF">SAMN02982917_0181</name>
</gene>
<dbReference type="Proteomes" id="UP000192936">
    <property type="component" value="Unassembled WGS sequence"/>
</dbReference>
<organism evidence="4 5">
    <name type="scientific">Azospirillum oryzae</name>
    <dbReference type="NCBI Taxonomy" id="286727"/>
    <lineage>
        <taxon>Bacteria</taxon>
        <taxon>Pseudomonadati</taxon>
        <taxon>Pseudomonadota</taxon>
        <taxon>Alphaproteobacteria</taxon>
        <taxon>Rhodospirillales</taxon>
        <taxon>Azospirillaceae</taxon>
        <taxon>Azospirillum</taxon>
    </lineage>
</organism>
<keyword evidence="2" id="KW-0413">Isomerase</keyword>
<evidence type="ECO:0000313" key="5">
    <source>
        <dbReference type="Proteomes" id="UP000192936"/>
    </source>
</evidence>
<dbReference type="Gene3D" id="3.10.310.10">
    <property type="entry name" value="Diaminopimelate Epimerase, Chain A, domain 1"/>
    <property type="match status" value="2"/>
</dbReference>
<feature type="active site" evidence="3">
    <location>
        <position position="51"/>
    </location>
</feature>
<dbReference type="PANTHER" id="PTHR13774">
    <property type="entry name" value="PHENAZINE BIOSYNTHESIS PROTEIN"/>
    <property type="match status" value="1"/>
</dbReference>
<accession>A0A1X7HQT5</accession>
<dbReference type="EMBL" id="FXAK01000010">
    <property type="protein sequence ID" value="SMF91294.1"/>
    <property type="molecule type" value="Genomic_DNA"/>
</dbReference>